<dbReference type="Proteomes" id="UP000002524">
    <property type="component" value="Chromosome 1"/>
</dbReference>
<keyword evidence="2" id="KW-1185">Reference proteome</keyword>
<dbReference type="eggNOG" id="COG4891">
    <property type="taxonomic scope" value="Bacteria"/>
</dbReference>
<dbReference type="STRING" id="243230.DR_0722"/>
<dbReference type="SUPFAM" id="SSF55961">
    <property type="entry name" value="Bet v1-like"/>
    <property type="match status" value="1"/>
</dbReference>
<dbReference type="EMBL" id="AE000513">
    <property type="protein sequence ID" value="AAF10303.1"/>
    <property type="molecule type" value="Genomic_DNA"/>
</dbReference>
<dbReference type="CDD" id="cd07822">
    <property type="entry name" value="SRPBCC_4"/>
    <property type="match status" value="1"/>
</dbReference>
<dbReference type="EnsemblBacteria" id="AAF10303">
    <property type="protein sequence ID" value="AAF10303"/>
    <property type="gene ID" value="DR_0722"/>
</dbReference>
<organism evidence="1 2">
    <name type="scientific">Deinococcus radiodurans (strain ATCC 13939 / DSM 20539 / JCM 16871 / CCUG 27074 / LMG 4051 / NBRC 15346 / NCIMB 9279 / VKM B-1422 / R1)</name>
    <dbReference type="NCBI Taxonomy" id="243230"/>
    <lineage>
        <taxon>Bacteria</taxon>
        <taxon>Thermotogati</taxon>
        <taxon>Deinococcota</taxon>
        <taxon>Deinococci</taxon>
        <taxon>Deinococcales</taxon>
        <taxon>Deinococcaceae</taxon>
        <taxon>Deinococcus</taxon>
    </lineage>
</organism>
<dbReference type="PaxDb" id="243230-DR_0722"/>
<gene>
    <name evidence="1" type="ordered locus">DR_0722</name>
</gene>
<reference evidence="1 2" key="1">
    <citation type="journal article" date="1999" name="Science">
        <title>Genome sequence of the radioresistant bacterium Deinococcus radiodurans R1.</title>
        <authorList>
            <person name="White O."/>
            <person name="Eisen J.A."/>
            <person name="Heidelberg J.F."/>
            <person name="Hickey E.K."/>
            <person name="Peterson J.D."/>
            <person name="Dodson R.J."/>
            <person name="Haft D.H."/>
            <person name="Gwinn M.L."/>
            <person name="Nelson W.C."/>
            <person name="Richardson D.L."/>
            <person name="Moffat K.S."/>
            <person name="Qin H."/>
            <person name="Jiang L."/>
            <person name="Pamphile W."/>
            <person name="Crosby M."/>
            <person name="Shen M."/>
            <person name="Vamathevan J.J."/>
            <person name="Lam P."/>
            <person name="McDonald L."/>
            <person name="Utterback T."/>
            <person name="Zalewski C."/>
            <person name="Makarova K.S."/>
            <person name="Aravind L."/>
            <person name="Daly M.J."/>
            <person name="Minton K.W."/>
            <person name="Fleischmann R.D."/>
            <person name="Ketchum K.A."/>
            <person name="Nelson K.E."/>
            <person name="Salzberg S."/>
            <person name="Smith H.O."/>
            <person name="Venter J.C."/>
            <person name="Fraser C.M."/>
        </authorList>
    </citation>
    <scope>NUCLEOTIDE SEQUENCE [LARGE SCALE GENOMIC DNA]</scope>
    <source>
        <strain evidence="2">ATCC 13939 / DSM 20539 / JCM 16871 / LMG 4051 / NBRC 15346 / NCIMB 9279 / R1 / VKM B-1422</strain>
    </source>
</reference>
<dbReference type="PANTHER" id="PTHR36166">
    <property type="entry name" value="CHROMOSOME 9, WHOLE GENOME SHOTGUN SEQUENCE"/>
    <property type="match status" value="1"/>
</dbReference>
<dbReference type="GeneID" id="69516969"/>
<dbReference type="InterPro" id="IPR023393">
    <property type="entry name" value="START-like_dom_sf"/>
</dbReference>
<dbReference type="Gene3D" id="3.30.530.20">
    <property type="match status" value="1"/>
</dbReference>
<dbReference type="PIR" id="D75484">
    <property type="entry name" value="D75484"/>
</dbReference>
<dbReference type="InParanoid" id="Q9RWE7"/>
<accession>Q9RWE7</accession>
<dbReference type="AlphaFoldDB" id="Q9RWE7"/>
<dbReference type="PATRIC" id="fig|243230.17.peg.900"/>
<dbReference type="KEGG" id="dra:DR_0722"/>
<protein>
    <submittedName>
        <fullName evidence="1">Uncharacterized protein</fullName>
    </submittedName>
</protein>
<name>Q9RWE7_DEIRA</name>
<evidence type="ECO:0000313" key="2">
    <source>
        <dbReference type="Proteomes" id="UP000002524"/>
    </source>
</evidence>
<dbReference type="OrthoDB" id="191189at2"/>
<dbReference type="HOGENOM" id="CLU_185765_0_0_0"/>
<dbReference type="PANTHER" id="PTHR36166:SF1">
    <property type="entry name" value="SRPBCC DOMAIN-CONTAINING PROTEIN"/>
    <property type="match status" value="1"/>
</dbReference>
<proteinExistence type="predicted"/>
<evidence type="ECO:0000313" key="1">
    <source>
        <dbReference type="EMBL" id="AAF10303.1"/>
    </source>
</evidence>
<sequence length="89" mass="10200">MTFRPRVLTAQPGRELRWLGQVGVPRLFDGEHYFQLTALPGGQTRLQHGEHFRGVLVPFVRGWLRRNIEPDYAQVNAALGARAERLPRP</sequence>
<dbReference type="RefSeq" id="WP_010887367.1">
    <property type="nucleotide sequence ID" value="NC_001263.1"/>
</dbReference>